<gene>
    <name evidence="8" type="ORF">N5D09_15660</name>
</gene>
<keyword evidence="3 7" id="KW-0812">Transmembrane</keyword>
<keyword evidence="5 7" id="KW-0472">Membrane</keyword>
<accession>A0ABD4Y2Z9</accession>
<dbReference type="AlphaFoldDB" id="A0ABD4Y2Z9"/>
<feature type="transmembrane region" description="Helical" evidence="7">
    <location>
        <begin position="323"/>
        <end position="343"/>
    </location>
</feature>
<dbReference type="InterPro" id="IPR003841">
    <property type="entry name" value="Na/Pi_transpt"/>
</dbReference>
<evidence type="ECO:0000256" key="1">
    <source>
        <dbReference type="ARBA" id="ARBA00004651"/>
    </source>
</evidence>
<dbReference type="Proteomes" id="UP001161139">
    <property type="component" value="Unassembled WGS sequence"/>
</dbReference>
<name>A0ABD4Y2Z9_STUST</name>
<evidence type="ECO:0000256" key="2">
    <source>
        <dbReference type="ARBA" id="ARBA00022475"/>
    </source>
</evidence>
<feature type="transmembrane region" description="Helical" evidence="7">
    <location>
        <begin position="206"/>
        <end position="231"/>
    </location>
</feature>
<dbReference type="PANTHER" id="PTHR10010:SF46">
    <property type="entry name" value="SODIUM-DEPENDENT PHOSPHATE TRANSPORT PROTEIN 2B"/>
    <property type="match status" value="1"/>
</dbReference>
<sequence length="469" mass="49992">MTTNTGALADHSTPATRQWLSWLLVITLIYLLLAAVGAIGDGFKAAVGDNAKELFAFATNPFVGLMIGVAATALIQSSSTVTSIIVGMVAGGLPIPIAIPLIMGANIGTSLTSTIVSLGHVRNGVEFHRAFAAATVHDAFNITAVAILLPLELLFHPLAQMSEVLAGLLVSDSTSVDMKSVNFMKTLLTPASDLLNASVAWLPSQVWSGVALIVIGIGLILFVVQAIGKVLRRVMVGRAKEIMHTSVGRGPVSGIASGTIITILVQSSSTTTALIVPLAGTGVFSLKQVYPFTLGTNIGTCVTALLAATAISGPTAELAMQIALVHLLFNLFGIFLIYVLPFLRGVPPAIATHLADLAQRSKLYVGAYIGGVFFGLPLLLIGGSQLRPGREPAPMQSERRSQTENRIRELRESLNELEAQLKQIDAQEQQAQHREIDRLDDYINAVDTRFHSLQVFWNSLKHDWLKAKP</sequence>
<evidence type="ECO:0000256" key="6">
    <source>
        <dbReference type="SAM" id="Coils"/>
    </source>
</evidence>
<feature type="transmembrane region" description="Helical" evidence="7">
    <location>
        <begin position="54"/>
        <end position="75"/>
    </location>
</feature>
<feature type="transmembrane region" description="Helical" evidence="7">
    <location>
        <begin position="363"/>
        <end position="381"/>
    </location>
</feature>
<keyword evidence="6" id="KW-0175">Coiled coil</keyword>
<organism evidence="8 9">
    <name type="scientific">Stutzerimonas stutzeri</name>
    <name type="common">Pseudomonas stutzeri</name>
    <dbReference type="NCBI Taxonomy" id="316"/>
    <lineage>
        <taxon>Bacteria</taxon>
        <taxon>Pseudomonadati</taxon>
        <taxon>Pseudomonadota</taxon>
        <taxon>Gammaproteobacteria</taxon>
        <taxon>Pseudomonadales</taxon>
        <taxon>Pseudomonadaceae</taxon>
        <taxon>Stutzerimonas</taxon>
    </lineage>
</organism>
<dbReference type="NCBIfam" id="NF037997">
    <property type="entry name" value="Na_Pi_symport"/>
    <property type="match status" value="1"/>
</dbReference>
<dbReference type="PANTHER" id="PTHR10010">
    <property type="entry name" value="SOLUTE CARRIER FAMILY 34 SODIUM PHOSPHATE , MEMBER 2-RELATED"/>
    <property type="match status" value="1"/>
</dbReference>
<evidence type="ECO:0000256" key="5">
    <source>
        <dbReference type="ARBA" id="ARBA00023136"/>
    </source>
</evidence>
<evidence type="ECO:0000256" key="3">
    <source>
        <dbReference type="ARBA" id="ARBA00022692"/>
    </source>
</evidence>
<proteinExistence type="predicted"/>
<comment type="caution">
    <text evidence="8">The sequence shown here is derived from an EMBL/GenBank/DDBJ whole genome shotgun (WGS) entry which is preliminary data.</text>
</comment>
<dbReference type="EMBL" id="JAOCDG010000029">
    <property type="protein sequence ID" value="MDH0689530.1"/>
    <property type="molecule type" value="Genomic_DNA"/>
</dbReference>
<dbReference type="GO" id="GO:0005886">
    <property type="term" value="C:plasma membrane"/>
    <property type="evidence" value="ECO:0007669"/>
    <property type="project" value="UniProtKB-SubCell"/>
</dbReference>
<feature type="transmembrane region" description="Helical" evidence="7">
    <location>
        <begin position="20"/>
        <end position="42"/>
    </location>
</feature>
<evidence type="ECO:0000313" key="8">
    <source>
        <dbReference type="EMBL" id="MDH0689530.1"/>
    </source>
</evidence>
<feature type="transmembrane region" description="Helical" evidence="7">
    <location>
        <begin position="289"/>
        <end position="311"/>
    </location>
</feature>
<comment type="subcellular location">
    <subcellularLocation>
        <location evidence="1">Cell membrane</location>
        <topology evidence="1">Multi-pass membrane protein</topology>
    </subcellularLocation>
</comment>
<dbReference type="GO" id="GO:0098660">
    <property type="term" value="P:inorganic ion transmembrane transport"/>
    <property type="evidence" value="ECO:0007669"/>
    <property type="project" value="UniProtKB-ARBA"/>
</dbReference>
<dbReference type="GO" id="GO:0005315">
    <property type="term" value="F:phosphate transmembrane transporter activity"/>
    <property type="evidence" value="ECO:0007669"/>
    <property type="project" value="UniProtKB-ARBA"/>
</dbReference>
<protein>
    <submittedName>
        <fullName evidence="8">Na/Pi symporter</fullName>
    </submittedName>
</protein>
<evidence type="ECO:0000256" key="4">
    <source>
        <dbReference type="ARBA" id="ARBA00022989"/>
    </source>
</evidence>
<feature type="coiled-coil region" evidence="6">
    <location>
        <begin position="400"/>
        <end position="434"/>
    </location>
</feature>
<keyword evidence="4 7" id="KW-1133">Transmembrane helix</keyword>
<keyword evidence="2" id="KW-1003">Cell membrane</keyword>
<reference evidence="8" key="1">
    <citation type="submission" date="2022-09" db="EMBL/GenBank/DDBJ databases">
        <title>Intensive care unit water sources are persistently colonized with multi-drug resistant bacteria and are the site of extensive horizontal gene transfer of antibiotic resistance genes.</title>
        <authorList>
            <person name="Diorio-Toth L."/>
        </authorList>
    </citation>
    <scope>NUCLEOTIDE SEQUENCE</scope>
    <source>
        <strain evidence="8">GD03864</strain>
    </source>
</reference>
<evidence type="ECO:0000313" key="9">
    <source>
        <dbReference type="Proteomes" id="UP001161139"/>
    </source>
</evidence>
<evidence type="ECO:0000256" key="7">
    <source>
        <dbReference type="SAM" id="Phobius"/>
    </source>
</evidence>
<dbReference type="Pfam" id="PF02690">
    <property type="entry name" value="Na_Pi_cotrans"/>
    <property type="match status" value="2"/>
</dbReference>